<dbReference type="EMBL" id="WEGJ01000008">
    <property type="protein sequence ID" value="MQY12762.1"/>
    <property type="molecule type" value="Genomic_DNA"/>
</dbReference>
<name>A0A7K0CID2_9ACTN</name>
<feature type="compositionally biased region" description="Basic and acidic residues" evidence="1">
    <location>
        <begin position="562"/>
        <end position="572"/>
    </location>
</feature>
<keyword evidence="4" id="KW-1185">Reference proteome</keyword>
<feature type="transmembrane region" description="Helical" evidence="2">
    <location>
        <begin position="190"/>
        <end position="210"/>
    </location>
</feature>
<feature type="transmembrane region" description="Helical" evidence="2">
    <location>
        <begin position="531"/>
        <end position="548"/>
    </location>
</feature>
<evidence type="ECO:0000256" key="2">
    <source>
        <dbReference type="SAM" id="Phobius"/>
    </source>
</evidence>
<sequence length="795" mass="87173">MTVPTLLRGRYGMLVSIPVALLLQLWPGGHWLPLAVSGLWLLIGAPAVLWRAVAFRAVSSPGAAFLVAVGLTVLTDMVVALTVNFALPLAGVERPLERDVLACASAMVLLVLGALAPDDMPPWRSGGRIAGLVPVGVLCAVALTLSVAGPVRLNNGLGGAVSVFALVVVAALLVLLMVRRERYRDGVVELGLYASAASLLLLTSLRGWYITGHDIQREYLFFRLTLGGSYWDISAYNDPYNACLSVIMLPISLVRMTGIPDFYVFKAVLPLLFALTPVLVHRSVRHVAPKFVALLSAVFFMVFPTFFTDMAFLGRQEMAFLLLGCAMVVLTDTARPMRLRRILFTVLLAGIVLAHYSTTYVVVATLGMAWAVDLVSRVFRREKGPRRSHRFRTRSFLTWWMVLAPAVLALVWAGPVTHTGGQLRTTLTEAADSVLHPGGEAGSSDTSYSIFGGTVTTPEQRLAEFERLKIRETAERRADGELLPLKTVRKYPLETVEPESLPLSAAGRMLDSAGVDVAAVNAFLRQSAAQLLQVLLLIGLVAAALARLRRTRRTGRRGKSGTTDEDRAKDTGKAGGPRRNRHRVFVPERDQITLSVASLVVVGLMTVVPQLSVDYGVLRAFQQGLFFFAPFVATGLLWLAGWLGRWAAPVTCALVTGLFLDLTGVVPKMVGGYPAQLHLDNAGRYYDNYYPMTEERLAAYWLQTRTEKQNPRPGLQTENFTYRKVQTVYPGAAQGSNFPLQLSTHEYVLLGSTTVWKDEVTLFYRGDLVTYRYPTGLLDETKNLIYSSEGAEIYR</sequence>
<evidence type="ECO:0000256" key="1">
    <source>
        <dbReference type="SAM" id="MobiDB-lite"/>
    </source>
</evidence>
<feature type="transmembrane region" description="Helical" evidence="2">
    <location>
        <begin position="32"/>
        <end position="53"/>
    </location>
</feature>
<feature type="transmembrane region" description="Helical" evidence="2">
    <location>
        <begin position="263"/>
        <end position="281"/>
    </location>
</feature>
<accession>A0A7K0CID2</accession>
<feature type="transmembrane region" description="Helical" evidence="2">
    <location>
        <begin position="342"/>
        <end position="375"/>
    </location>
</feature>
<keyword evidence="2" id="KW-0812">Transmembrane</keyword>
<feature type="transmembrane region" description="Helical" evidence="2">
    <location>
        <begin position="129"/>
        <end position="151"/>
    </location>
</feature>
<feature type="transmembrane region" description="Helical" evidence="2">
    <location>
        <begin position="99"/>
        <end position="117"/>
    </location>
</feature>
<feature type="transmembrane region" description="Helical" evidence="2">
    <location>
        <begin position="592"/>
        <end position="613"/>
    </location>
</feature>
<proteinExistence type="predicted"/>
<organism evidence="3 4">
    <name type="scientific">Streptomyces smaragdinus</name>
    <dbReference type="NCBI Taxonomy" id="2585196"/>
    <lineage>
        <taxon>Bacteria</taxon>
        <taxon>Bacillati</taxon>
        <taxon>Actinomycetota</taxon>
        <taxon>Actinomycetes</taxon>
        <taxon>Kitasatosporales</taxon>
        <taxon>Streptomycetaceae</taxon>
        <taxon>Streptomyces</taxon>
    </lineage>
</organism>
<dbReference type="AlphaFoldDB" id="A0A7K0CID2"/>
<reference evidence="3 4" key="1">
    <citation type="submission" date="2019-10" db="EMBL/GenBank/DDBJ databases">
        <title>Streptomyces smaragdinus sp. nov. and Streptomyces fabii sp. nov., isolated from the gut of fungus growing-termite Macrotermes natalensis.</title>
        <authorList>
            <person name="Schwitalla J."/>
            <person name="Benndorf R."/>
            <person name="Martin K."/>
            <person name="De Beer W."/>
            <person name="Kaster A.-K."/>
            <person name="Vollmers J."/>
            <person name="Poulsen M."/>
            <person name="Beemelmanns C."/>
        </authorList>
    </citation>
    <scope>NUCLEOTIDE SEQUENCE [LARGE SCALE GENOMIC DNA]</scope>
    <source>
        <strain evidence="3 4">RB5</strain>
    </source>
</reference>
<dbReference type="RefSeq" id="WP_153452358.1">
    <property type="nucleotide sequence ID" value="NZ_WEGJ01000008.1"/>
</dbReference>
<feature type="transmembrane region" description="Helical" evidence="2">
    <location>
        <begin position="65"/>
        <end position="87"/>
    </location>
</feature>
<gene>
    <name evidence="3" type="ORF">SRB5_29010</name>
</gene>
<keyword evidence="2" id="KW-1133">Transmembrane helix</keyword>
<dbReference type="Proteomes" id="UP000466345">
    <property type="component" value="Unassembled WGS sequence"/>
</dbReference>
<evidence type="ECO:0000313" key="4">
    <source>
        <dbReference type="Proteomes" id="UP000466345"/>
    </source>
</evidence>
<feature type="transmembrane region" description="Helical" evidence="2">
    <location>
        <begin position="287"/>
        <end position="307"/>
    </location>
</feature>
<dbReference type="OrthoDB" id="3784811at2"/>
<protein>
    <submittedName>
        <fullName evidence="3">Uncharacterized protein</fullName>
    </submittedName>
</protein>
<keyword evidence="2" id="KW-0472">Membrane</keyword>
<feature type="transmembrane region" description="Helical" evidence="2">
    <location>
        <begin position="7"/>
        <end position="26"/>
    </location>
</feature>
<feature type="transmembrane region" description="Helical" evidence="2">
    <location>
        <begin position="157"/>
        <end position="178"/>
    </location>
</feature>
<feature type="region of interest" description="Disordered" evidence="1">
    <location>
        <begin position="552"/>
        <end position="581"/>
    </location>
</feature>
<evidence type="ECO:0000313" key="3">
    <source>
        <dbReference type="EMBL" id="MQY12762.1"/>
    </source>
</evidence>
<comment type="caution">
    <text evidence="3">The sequence shown here is derived from an EMBL/GenBank/DDBJ whole genome shotgun (WGS) entry which is preliminary data.</text>
</comment>
<feature type="transmembrane region" description="Helical" evidence="2">
    <location>
        <begin position="396"/>
        <end position="414"/>
    </location>
</feature>
<feature type="transmembrane region" description="Helical" evidence="2">
    <location>
        <begin position="625"/>
        <end position="644"/>
    </location>
</feature>